<proteinExistence type="predicted"/>
<name>A0A2K2CFM0_BRADI</name>
<accession>A0A2K2CFM0</accession>
<dbReference type="InParanoid" id="A0A2K2CFM0"/>
<dbReference type="AlphaFoldDB" id="A0A2K2CFM0"/>
<keyword evidence="4" id="KW-1185">Reference proteome</keyword>
<sequence>MGTKCEEDAGTADLPEEGGSCPFRPALMRGGKWWLLLAWEEIGAQEERGDGGRQVGDEGDLEKSNRRAASAPPKFIAHIAVMDQNKRVGTKKARPRRRIKRGQSLRT</sequence>
<feature type="region of interest" description="Disordered" evidence="1">
    <location>
        <begin position="1"/>
        <end position="22"/>
    </location>
</feature>
<gene>
    <name evidence="2" type="ORF">BRADI_5g06125v3</name>
</gene>
<dbReference type="EMBL" id="CM000884">
    <property type="protein sequence ID" value="PNT60827.1"/>
    <property type="molecule type" value="Genomic_DNA"/>
</dbReference>
<protein>
    <submittedName>
        <fullName evidence="2 3">Uncharacterized protein</fullName>
    </submittedName>
</protein>
<feature type="compositionally biased region" description="Basic residues" evidence="1">
    <location>
        <begin position="88"/>
        <end position="107"/>
    </location>
</feature>
<dbReference type="EnsemblPlants" id="PNT60827">
    <property type="protein sequence ID" value="PNT60827"/>
    <property type="gene ID" value="BRADI_5g06125v3"/>
</dbReference>
<reference evidence="2 3" key="1">
    <citation type="journal article" date="2010" name="Nature">
        <title>Genome sequencing and analysis of the model grass Brachypodium distachyon.</title>
        <authorList>
            <consortium name="International Brachypodium Initiative"/>
        </authorList>
    </citation>
    <scope>NUCLEOTIDE SEQUENCE [LARGE SCALE GENOMIC DNA]</scope>
    <source>
        <strain evidence="2 3">Bd21</strain>
    </source>
</reference>
<organism evidence="2">
    <name type="scientific">Brachypodium distachyon</name>
    <name type="common">Purple false brome</name>
    <name type="synonym">Trachynia distachya</name>
    <dbReference type="NCBI Taxonomy" id="15368"/>
    <lineage>
        <taxon>Eukaryota</taxon>
        <taxon>Viridiplantae</taxon>
        <taxon>Streptophyta</taxon>
        <taxon>Embryophyta</taxon>
        <taxon>Tracheophyta</taxon>
        <taxon>Spermatophyta</taxon>
        <taxon>Magnoliopsida</taxon>
        <taxon>Liliopsida</taxon>
        <taxon>Poales</taxon>
        <taxon>Poaceae</taxon>
        <taxon>BOP clade</taxon>
        <taxon>Pooideae</taxon>
        <taxon>Stipodae</taxon>
        <taxon>Brachypodieae</taxon>
        <taxon>Brachypodium</taxon>
    </lineage>
</organism>
<reference evidence="2" key="2">
    <citation type="submission" date="2017-06" db="EMBL/GenBank/DDBJ databases">
        <title>WGS assembly of Brachypodium distachyon.</title>
        <authorList>
            <consortium name="The International Brachypodium Initiative"/>
            <person name="Lucas S."/>
            <person name="Harmon-Smith M."/>
            <person name="Lail K."/>
            <person name="Tice H."/>
            <person name="Grimwood J."/>
            <person name="Bruce D."/>
            <person name="Barry K."/>
            <person name="Shu S."/>
            <person name="Lindquist E."/>
            <person name="Wang M."/>
            <person name="Pitluck S."/>
            <person name="Vogel J.P."/>
            <person name="Garvin D.F."/>
            <person name="Mockler T.C."/>
            <person name="Schmutz J."/>
            <person name="Rokhsar D."/>
            <person name="Bevan M.W."/>
        </authorList>
    </citation>
    <scope>NUCLEOTIDE SEQUENCE</scope>
    <source>
        <strain evidence="2">Bd21</strain>
    </source>
</reference>
<evidence type="ECO:0000313" key="3">
    <source>
        <dbReference type="EnsemblPlants" id="PNT60827"/>
    </source>
</evidence>
<dbReference type="Gramene" id="PNT60827">
    <property type="protein sequence ID" value="PNT60827"/>
    <property type="gene ID" value="BRADI_5g06125v3"/>
</dbReference>
<dbReference type="Proteomes" id="UP000008810">
    <property type="component" value="Chromosome 5"/>
</dbReference>
<evidence type="ECO:0000313" key="4">
    <source>
        <dbReference type="Proteomes" id="UP000008810"/>
    </source>
</evidence>
<evidence type="ECO:0000313" key="2">
    <source>
        <dbReference type="EMBL" id="PNT60827.1"/>
    </source>
</evidence>
<reference evidence="3" key="3">
    <citation type="submission" date="2018-08" db="UniProtKB">
        <authorList>
            <consortium name="EnsemblPlants"/>
        </authorList>
    </citation>
    <scope>IDENTIFICATION</scope>
    <source>
        <strain evidence="3">cv. Bd21</strain>
    </source>
</reference>
<evidence type="ECO:0000256" key="1">
    <source>
        <dbReference type="SAM" id="MobiDB-lite"/>
    </source>
</evidence>
<feature type="region of interest" description="Disordered" evidence="1">
    <location>
        <begin position="46"/>
        <end position="107"/>
    </location>
</feature>